<accession>A0A964WY70</accession>
<dbReference type="PANTHER" id="PTHR12835">
    <property type="entry name" value="BIOTIN PROTEIN LIGASE"/>
    <property type="match status" value="1"/>
</dbReference>
<dbReference type="EC" id="6.3.4.15" evidence="3"/>
<keyword evidence="4" id="KW-1185">Reference proteome</keyword>
<dbReference type="AlphaFoldDB" id="A0A964WY70"/>
<dbReference type="GO" id="GO:0005737">
    <property type="term" value="C:cytoplasm"/>
    <property type="evidence" value="ECO:0007669"/>
    <property type="project" value="TreeGrafter"/>
</dbReference>
<dbReference type="InterPro" id="IPR004143">
    <property type="entry name" value="BPL_LPL_catalytic"/>
</dbReference>
<dbReference type="PANTHER" id="PTHR12835:SF5">
    <property type="entry name" value="BIOTIN--PROTEIN LIGASE"/>
    <property type="match status" value="1"/>
</dbReference>
<comment type="caution">
    <text evidence="3">The sequence shown here is derived from an EMBL/GenBank/DDBJ whole genome shotgun (WGS) entry which is preliminary data.</text>
</comment>
<gene>
    <name evidence="3" type="ORF">GTQ34_11330</name>
</gene>
<dbReference type="SUPFAM" id="SSF55681">
    <property type="entry name" value="Class II aaRS and biotin synthetases"/>
    <property type="match status" value="1"/>
</dbReference>
<dbReference type="GO" id="GO:0004077">
    <property type="term" value="F:biotin--[biotin carboxyl-carrier protein] ligase activity"/>
    <property type="evidence" value="ECO:0007669"/>
    <property type="project" value="UniProtKB-EC"/>
</dbReference>
<dbReference type="InterPro" id="IPR045864">
    <property type="entry name" value="aa-tRNA-synth_II/BPL/LPL"/>
</dbReference>
<dbReference type="PROSITE" id="PS51733">
    <property type="entry name" value="BPL_LPL_CATALYTIC"/>
    <property type="match status" value="1"/>
</dbReference>
<proteinExistence type="predicted"/>
<dbReference type="CDD" id="cd16442">
    <property type="entry name" value="BPL"/>
    <property type="match status" value="1"/>
</dbReference>
<keyword evidence="1 3" id="KW-0436">Ligase</keyword>
<dbReference type="NCBIfam" id="TIGR00121">
    <property type="entry name" value="birA_ligase"/>
    <property type="match status" value="1"/>
</dbReference>
<evidence type="ECO:0000256" key="1">
    <source>
        <dbReference type="ARBA" id="ARBA00022598"/>
    </source>
</evidence>
<dbReference type="EMBL" id="JAAABI010000003">
    <property type="protein sequence ID" value="NAY92513.1"/>
    <property type="molecule type" value="Genomic_DNA"/>
</dbReference>
<evidence type="ECO:0000313" key="3">
    <source>
        <dbReference type="EMBL" id="NAY92513.1"/>
    </source>
</evidence>
<evidence type="ECO:0000259" key="2">
    <source>
        <dbReference type="PROSITE" id="PS51733"/>
    </source>
</evidence>
<dbReference type="RefSeq" id="WP_166523925.1">
    <property type="nucleotide sequence ID" value="NZ_JAAABI010000003.1"/>
</dbReference>
<feature type="domain" description="BPL/LPL catalytic" evidence="2">
    <location>
        <begin position="1"/>
        <end position="181"/>
    </location>
</feature>
<protein>
    <submittedName>
        <fullName evidence="3">Biotin--[acetyl-CoA-carboxylase] ligase</fullName>
        <ecNumber evidence="3">6.3.4.15</ecNumber>
    </submittedName>
</protein>
<dbReference type="Proteomes" id="UP000667650">
    <property type="component" value="Unassembled WGS sequence"/>
</dbReference>
<dbReference type="Gene3D" id="3.30.930.10">
    <property type="entry name" value="Bira Bifunctional Protein, Domain 2"/>
    <property type="match status" value="1"/>
</dbReference>
<evidence type="ECO:0000313" key="4">
    <source>
        <dbReference type="Proteomes" id="UP000667650"/>
    </source>
</evidence>
<dbReference type="InterPro" id="IPR004408">
    <property type="entry name" value="Biotin_CoA_COase_ligase"/>
</dbReference>
<sequence length="247" mass="28073">MGEHFQIIKLDATDSTNQYLKNLVVTKPLEDYTVVITPNQLKGRGQMGSQWQSEAGKNLTFSFLKKFDALRVEHQFNLNICASLTICEVLGLHGVPNLKVKWPNDIMSGSSKICGILIENMLRGRYVSYSIIGIGLNVNQTSFQNLEKASSLKSLVGKSFDLDDLLHDVMRQLKHHFSEIETKTVTQMLPAYERLLFRKDKPSTFKDNEGAVFMGFIRRIAPNGKLVVELEDSKIREFDLKQVTLLY</sequence>
<reference evidence="3" key="1">
    <citation type="submission" date="2020-01" db="EMBL/GenBank/DDBJ databases">
        <title>Muricauda ochracea sp. nov., isolated from a tidal flat of Garorim bay in Korea.</title>
        <authorList>
            <person name="Kim D."/>
            <person name="Yoo Y."/>
            <person name="Kim J.-J."/>
        </authorList>
    </citation>
    <scope>NUCLEOTIDE SEQUENCE</scope>
    <source>
        <strain evidence="3">JGD-17</strain>
    </source>
</reference>
<dbReference type="Pfam" id="PF03099">
    <property type="entry name" value="BPL_LplA_LipB"/>
    <property type="match status" value="1"/>
</dbReference>
<name>A0A964WY70_9FLAO</name>
<organism evidence="3 4">
    <name type="scientific">Flagellimonas ochracea</name>
    <dbReference type="NCBI Taxonomy" id="2696472"/>
    <lineage>
        <taxon>Bacteria</taxon>
        <taxon>Pseudomonadati</taxon>
        <taxon>Bacteroidota</taxon>
        <taxon>Flavobacteriia</taxon>
        <taxon>Flavobacteriales</taxon>
        <taxon>Flavobacteriaceae</taxon>
        <taxon>Flagellimonas</taxon>
    </lineage>
</organism>